<evidence type="ECO:0000256" key="5">
    <source>
        <dbReference type="ARBA" id="ARBA00022703"/>
    </source>
</evidence>
<dbReference type="GO" id="GO:0006979">
    <property type="term" value="P:response to oxidative stress"/>
    <property type="evidence" value="ECO:0007669"/>
    <property type="project" value="UniProtKB-ARBA"/>
</dbReference>
<proteinExistence type="inferred from homology"/>
<keyword evidence="4" id="KW-0963">Cytoplasm</keyword>
<dbReference type="PANTHER" id="PTHR12478">
    <property type="entry name" value="DNA-DAMAGE-INDUCIBLE TRANSCRIPT 4 PROTEIN DDIT4"/>
    <property type="match status" value="1"/>
</dbReference>
<evidence type="ECO:0000256" key="1">
    <source>
        <dbReference type="ARBA" id="ARBA00004496"/>
    </source>
</evidence>
<organism evidence="8">
    <name type="scientific">Acromyrmex echinatior</name>
    <name type="common">Panamanian leafcutter ant</name>
    <name type="synonym">Acromyrmex octospinosus echinatior</name>
    <dbReference type="NCBI Taxonomy" id="103372"/>
    <lineage>
        <taxon>Eukaryota</taxon>
        <taxon>Metazoa</taxon>
        <taxon>Ecdysozoa</taxon>
        <taxon>Arthropoda</taxon>
        <taxon>Hexapoda</taxon>
        <taxon>Insecta</taxon>
        <taxon>Pterygota</taxon>
        <taxon>Neoptera</taxon>
        <taxon>Endopterygota</taxon>
        <taxon>Hymenoptera</taxon>
        <taxon>Apocrita</taxon>
        <taxon>Aculeata</taxon>
        <taxon>Formicoidea</taxon>
        <taxon>Formicidae</taxon>
        <taxon>Myrmicinae</taxon>
        <taxon>Acromyrmex</taxon>
    </lineage>
</organism>
<name>F4W677_ACREC</name>
<dbReference type="Pfam" id="PF07809">
    <property type="entry name" value="RTP801_C"/>
    <property type="match status" value="1"/>
</dbReference>
<dbReference type="OrthoDB" id="10018535at2759"/>
<dbReference type="GO" id="GO:0005737">
    <property type="term" value="C:cytoplasm"/>
    <property type="evidence" value="ECO:0007669"/>
    <property type="project" value="UniProtKB-SubCell"/>
</dbReference>
<dbReference type="FunFam" id="3.90.470.40:FF:000003">
    <property type="entry name" value="Charybde, isoform E"/>
    <property type="match status" value="1"/>
</dbReference>
<evidence type="ECO:0000313" key="7">
    <source>
        <dbReference type="EMBL" id="EGI70212.1"/>
    </source>
</evidence>
<evidence type="ECO:0000313" key="8">
    <source>
        <dbReference type="Proteomes" id="UP000007755"/>
    </source>
</evidence>
<dbReference type="GO" id="GO:0045926">
    <property type="term" value="P:negative regulation of growth"/>
    <property type="evidence" value="ECO:0007669"/>
    <property type="project" value="UniProtKB-ARBA"/>
</dbReference>
<keyword evidence="3" id="KW-0217">Developmental protein</keyword>
<evidence type="ECO:0000256" key="3">
    <source>
        <dbReference type="ARBA" id="ARBA00022473"/>
    </source>
</evidence>
<dbReference type="GO" id="GO:0032006">
    <property type="term" value="P:regulation of TOR signaling"/>
    <property type="evidence" value="ECO:0007669"/>
    <property type="project" value="UniProtKB-ARBA"/>
</dbReference>
<dbReference type="GO" id="GO:0008258">
    <property type="term" value="P:head involution"/>
    <property type="evidence" value="ECO:0007669"/>
    <property type="project" value="UniProtKB-ARBA"/>
</dbReference>
<comment type="similarity">
    <text evidence="2">Belongs to the DDIT4 family.</text>
</comment>
<keyword evidence="5" id="KW-0053">Apoptosis</keyword>
<dbReference type="GO" id="GO:0009968">
    <property type="term" value="P:negative regulation of signal transduction"/>
    <property type="evidence" value="ECO:0007669"/>
    <property type="project" value="InterPro"/>
</dbReference>
<reference evidence="7" key="1">
    <citation type="submission" date="2011-02" db="EMBL/GenBank/DDBJ databases">
        <title>The genome of the leaf-cutting ant Acromyrmex echinatior suggests key adaptations to social evolution and fungus farming.</title>
        <authorList>
            <person name="Nygaard S."/>
            <person name="Zhang G."/>
        </authorList>
    </citation>
    <scope>NUCLEOTIDE SEQUENCE</scope>
</reference>
<comment type="subcellular location">
    <subcellularLocation>
        <location evidence="1">Cytoplasm</location>
    </subcellularLocation>
</comment>
<dbReference type="eggNOG" id="ENOG502R3EE">
    <property type="taxonomic scope" value="Eukaryota"/>
</dbReference>
<evidence type="ECO:0000256" key="2">
    <source>
        <dbReference type="ARBA" id="ARBA00010670"/>
    </source>
</evidence>
<gene>
    <name evidence="7" type="ORF">G5I_00970</name>
</gene>
<evidence type="ECO:0000256" key="4">
    <source>
        <dbReference type="ARBA" id="ARBA00022490"/>
    </source>
</evidence>
<dbReference type="InterPro" id="IPR038281">
    <property type="entry name" value="RTP801-like_C_sf"/>
</dbReference>
<dbReference type="InParanoid" id="F4W677"/>
<sequence length="272" mass="30227">MAGYPRGGIARIKVASATGGRSVERVNLPWIFVESSQFAVAPVKAFGVTDPVAYCPSSICSPWPLSTRFQQPRPSFAVDISFSRKIALPSGKADEKAVSIVRPPLQDFLAKSWRSCRVLSMWTSATPEVTGNETDELDGACQALAKRLEVELRRAKHAQLACGEVLLPADLLPKIAKDVLTMAENEPCGLRGCTLFISFETDSMCRKLSRIQCDPSTVSTFELYLTLKQDHTSWHMLLPQFLKNLTRGGTIMISRDFTLQKKKLYRSFQQSH</sequence>
<dbReference type="EMBL" id="GL887707">
    <property type="protein sequence ID" value="EGI70212.1"/>
    <property type="molecule type" value="Genomic_DNA"/>
</dbReference>
<protein>
    <submittedName>
        <fullName evidence="7">Protein charybde</fullName>
    </submittedName>
</protein>
<dbReference type="Proteomes" id="UP000007755">
    <property type="component" value="Unassembled WGS sequence"/>
</dbReference>
<keyword evidence="8" id="KW-1185">Reference proteome</keyword>
<accession>F4W677</accession>
<comment type="function">
    <text evidence="6">Inhibits cell growth by regulating the Tor pathway upstream of the Tsc1-Tsc2 complex and downstream of Akt1. Acts as a cell death activator during head development.</text>
</comment>
<dbReference type="Gene3D" id="3.90.470.40">
    <property type="entry name" value="RTP801-like"/>
    <property type="match status" value="1"/>
</dbReference>
<dbReference type="InterPro" id="IPR012918">
    <property type="entry name" value="RTP801-like"/>
</dbReference>
<dbReference type="GO" id="GO:0006915">
    <property type="term" value="P:apoptotic process"/>
    <property type="evidence" value="ECO:0007669"/>
    <property type="project" value="UniProtKB-KW"/>
</dbReference>
<dbReference type="PANTHER" id="PTHR12478:SF16">
    <property type="entry name" value="PROTEIN CHARYBDE-RELATED"/>
    <property type="match status" value="1"/>
</dbReference>
<dbReference type="STRING" id="103372.F4W677"/>
<dbReference type="AlphaFoldDB" id="F4W677"/>
<evidence type="ECO:0000256" key="6">
    <source>
        <dbReference type="ARBA" id="ARBA00059352"/>
    </source>
</evidence>